<keyword evidence="2" id="KW-1185">Reference proteome</keyword>
<dbReference type="AlphaFoldDB" id="A0A1I4XIY0"/>
<dbReference type="SUPFAM" id="SSF53955">
    <property type="entry name" value="Lysozyme-like"/>
    <property type="match status" value="1"/>
</dbReference>
<dbReference type="Proteomes" id="UP000198769">
    <property type="component" value="Unassembled WGS sequence"/>
</dbReference>
<protein>
    <submittedName>
        <fullName evidence="1">Transglycosylase</fullName>
    </submittedName>
</protein>
<dbReference type="Gene3D" id="1.10.3810.10">
    <property type="entry name" value="Biosynthetic peptidoglycan transglycosylase-like"/>
    <property type="match status" value="1"/>
</dbReference>
<dbReference type="OrthoDB" id="1252918at2"/>
<accession>A0A1I4XIY0</accession>
<dbReference type="InterPro" id="IPR023346">
    <property type="entry name" value="Lysozyme-like_dom_sf"/>
</dbReference>
<name>A0A1I4XIY0_CHROL</name>
<dbReference type="RefSeq" id="WP_090024205.1">
    <property type="nucleotide sequence ID" value="NZ_FOVD01000002.1"/>
</dbReference>
<proteinExistence type="predicted"/>
<gene>
    <name evidence="1" type="ORF">SAMN05421594_1884</name>
</gene>
<sequence>MKFLKSITIALISTFALLILCIEFGGKYFLQTEDRKTITGAMRSTPKLPENFTTFYNTVYPKSLSTNSWDLMIDNIFRSSVSRKECPCSQTAYTFYPHLTFKAQSVIKYFIISRYIEHYYKQTDCLSFNFDMFDFLENRKGITTLSKSLFNKKIEDLNPVEMAEILSLYENPVKNDRNRNPQHSKVRTSHFYDLYKKNLNK</sequence>
<dbReference type="InterPro" id="IPR036950">
    <property type="entry name" value="PBP_transglycosylase"/>
</dbReference>
<dbReference type="EMBL" id="FOVD01000002">
    <property type="protein sequence ID" value="SFN25775.1"/>
    <property type="molecule type" value="Genomic_DNA"/>
</dbReference>
<organism evidence="1 2">
    <name type="scientific">Chryseobacterium oleae</name>
    <dbReference type="NCBI Taxonomy" id="491207"/>
    <lineage>
        <taxon>Bacteria</taxon>
        <taxon>Pseudomonadati</taxon>
        <taxon>Bacteroidota</taxon>
        <taxon>Flavobacteriia</taxon>
        <taxon>Flavobacteriales</taxon>
        <taxon>Weeksellaceae</taxon>
        <taxon>Chryseobacterium group</taxon>
        <taxon>Chryseobacterium</taxon>
    </lineage>
</organism>
<evidence type="ECO:0000313" key="1">
    <source>
        <dbReference type="EMBL" id="SFN25775.1"/>
    </source>
</evidence>
<reference evidence="2" key="1">
    <citation type="submission" date="2016-10" db="EMBL/GenBank/DDBJ databases">
        <authorList>
            <person name="Varghese N."/>
            <person name="Submissions S."/>
        </authorList>
    </citation>
    <scope>NUCLEOTIDE SEQUENCE [LARGE SCALE GENOMIC DNA]</scope>
    <source>
        <strain evidence="2">DSM 25575</strain>
    </source>
</reference>
<evidence type="ECO:0000313" key="2">
    <source>
        <dbReference type="Proteomes" id="UP000198769"/>
    </source>
</evidence>